<protein>
    <recommendedName>
        <fullName evidence="3">TonB-dependent receptor</fullName>
    </recommendedName>
</protein>
<accession>A0ABS0A0I8</accession>
<evidence type="ECO:0000313" key="1">
    <source>
        <dbReference type="EMBL" id="MBF4982870.1"/>
    </source>
</evidence>
<dbReference type="SUPFAM" id="SSF49478">
    <property type="entry name" value="Cna protein B-type domain"/>
    <property type="match status" value="1"/>
</dbReference>
<dbReference type="EMBL" id="JADKYU010000020">
    <property type="protein sequence ID" value="MBF4982870.1"/>
    <property type="molecule type" value="Genomic_DNA"/>
</dbReference>
<reference evidence="1 2" key="1">
    <citation type="submission" date="2020-11" db="EMBL/GenBank/DDBJ databases">
        <title>P. mediterranea TC4 genome.</title>
        <authorList>
            <person name="Molmeret M."/>
        </authorList>
    </citation>
    <scope>NUCLEOTIDE SEQUENCE [LARGE SCALE GENOMIC DNA]</scope>
    <source>
        <strain evidence="1 2">TC4</strain>
    </source>
</reference>
<comment type="caution">
    <text evidence="1">The sequence shown here is derived from an EMBL/GenBank/DDBJ whole genome shotgun (WGS) entry which is preliminary data.</text>
</comment>
<organism evidence="1 2">
    <name type="scientific">Nonlabens mediterrranea</name>
    <dbReference type="NCBI Taxonomy" id="1419947"/>
    <lineage>
        <taxon>Bacteria</taxon>
        <taxon>Pseudomonadati</taxon>
        <taxon>Bacteroidota</taxon>
        <taxon>Flavobacteriia</taxon>
        <taxon>Flavobacteriales</taxon>
        <taxon>Flavobacteriaceae</taxon>
        <taxon>Nonlabens</taxon>
    </lineage>
</organism>
<evidence type="ECO:0008006" key="3">
    <source>
        <dbReference type="Google" id="ProtNLM"/>
    </source>
</evidence>
<evidence type="ECO:0000313" key="2">
    <source>
        <dbReference type="Proteomes" id="UP001194729"/>
    </source>
</evidence>
<gene>
    <name evidence="1" type="ORF">FNJ87_00440</name>
</gene>
<name>A0ABS0A0I8_9FLAO</name>
<sequence length="163" mass="18277">MDKDSIAVDFNASLDSLKNELYIDFEKSEMQRYKIDVLPGAITDFYGAATDTLAFNGTTRSTSDYGNMEITLSSGSQWPAIIQIVKEDLKVVKEQVASENGIYAFENIDPGSYLIRVIYDANKNGRYDTGNFLKGLQPEAVVYLPELITLQANWDVRETVILE</sequence>
<dbReference type="Proteomes" id="UP001194729">
    <property type="component" value="Unassembled WGS sequence"/>
</dbReference>
<keyword evidence="2" id="KW-1185">Reference proteome</keyword>
<proteinExistence type="predicted"/>